<accession>A0A1S1MXH2</accession>
<dbReference type="PROSITE" id="PS51186">
    <property type="entry name" value="GNAT"/>
    <property type="match status" value="1"/>
</dbReference>
<keyword evidence="3" id="KW-1185">Reference proteome</keyword>
<evidence type="ECO:0000313" key="2">
    <source>
        <dbReference type="EMBL" id="OHU93487.1"/>
    </source>
</evidence>
<name>A0A1S1MXH2_9GAMM</name>
<dbReference type="CDD" id="cd04301">
    <property type="entry name" value="NAT_SF"/>
    <property type="match status" value="1"/>
</dbReference>
<evidence type="ECO:0000313" key="3">
    <source>
        <dbReference type="Proteomes" id="UP000180253"/>
    </source>
</evidence>
<dbReference type="SUPFAM" id="SSF55729">
    <property type="entry name" value="Acyl-CoA N-acyltransferases (Nat)"/>
    <property type="match status" value="1"/>
</dbReference>
<protein>
    <submittedName>
        <fullName evidence="2">GNAT family N-acetyltransferase</fullName>
    </submittedName>
</protein>
<dbReference type="InterPro" id="IPR016181">
    <property type="entry name" value="Acyl_CoA_acyltransferase"/>
</dbReference>
<feature type="domain" description="N-acetyltransferase" evidence="1">
    <location>
        <begin position="26"/>
        <end position="160"/>
    </location>
</feature>
<proteinExistence type="predicted"/>
<keyword evidence="2" id="KW-0808">Transferase</keyword>
<dbReference type="Pfam" id="PF00583">
    <property type="entry name" value="Acetyltransf_1"/>
    <property type="match status" value="1"/>
</dbReference>
<reference evidence="2 3" key="1">
    <citation type="submission" date="2016-10" db="EMBL/GenBank/DDBJ databases">
        <title>Pseudoalteromonas amylolytica sp. nov., isolated from the surface seawater.</title>
        <authorList>
            <person name="Wu Y.-H."/>
            <person name="Cheng H."/>
            <person name="Jin X.-B."/>
            <person name="Wang C.-S."/>
            <person name="Xu X.-W."/>
        </authorList>
    </citation>
    <scope>NUCLEOTIDE SEQUENCE [LARGE SCALE GENOMIC DNA]</scope>
    <source>
        <strain evidence="2 3">JCM 12483</strain>
    </source>
</reference>
<evidence type="ECO:0000259" key="1">
    <source>
        <dbReference type="PROSITE" id="PS51186"/>
    </source>
</evidence>
<organism evidence="2 3">
    <name type="scientific">Pseudoalteromonas byunsanensis</name>
    <dbReference type="NCBI Taxonomy" id="327939"/>
    <lineage>
        <taxon>Bacteria</taxon>
        <taxon>Pseudomonadati</taxon>
        <taxon>Pseudomonadota</taxon>
        <taxon>Gammaproteobacteria</taxon>
        <taxon>Alteromonadales</taxon>
        <taxon>Pseudoalteromonadaceae</taxon>
        <taxon>Pseudoalteromonas</taxon>
    </lineage>
</organism>
<gene>
    <name evidence="2" type="ORF">BIW53_19215</name>
</gene>
<comment type="caution">
    <text evidence="2">The sequence shown here is derived from an EMBL/GenBank/DDBJ whole genome shotgun (WGS) entry which is preliminary data.</text>
</comment>
<dbReference type="RefSeq" id="WP_070993643.1">
    <property type="nucleotide sequence ID" value="NZ_CBCSHD010000012.1"/>
</dbReference>
<sequence>MQTYYLEMLSKQALIPSSIPEQLQITEIELAQPEFNQFLYSFVGKQWQWTDKLSWSIPQWQNHIECNHIRTWVAYVQGAIAGYYELSMQDNGNVEIAYFGLTSSFIGKGYGGALLSHAISSAWSLASTKRLWVHTCDLDHPSALKNYQSRGFSIYKTEVD</sequence>
<dbReference type="OrthoDB" id="275336at2"/>
<dbReference type="EMBL" id="MNAN01000037">
    <property type="protein sequence ID" value="OHU93487.1"/>
    <property type="molecule type" value="Genomic_DNA"/>
</dbReference>
<dbReference type="AlphaFoldDB" id="A0A1S1MXH2"/>
<dbReference type="GO" id="GO:0016747">
    <property type="term" value="F:acyltransferase activity, transferring groups other than amino-acyl groups"/>
    <property type="evidence" value="ECO:0007669"/>
    <property type="project" value="InterPro"/>
</dbReference>
<dbReference type="Gene3D" id="3.40.630.30">
    <property type="match status" value="1"/>
</dbReference>
<dbReference type="STRING" id="327939.BIW53_19215"/>
<dbReference type="Proteomes" id="UP000180253">
    <property type="component" value="Unassembled WGS sequence"/>
</dbReference>
<dbReference type="InterPro" id="IPR000182">
    <property type="entry name" value="GNAT_dom"/>
</dbReference>